<feature type="region of interest" description="Disordered" evidence="1">
    <location>
        <begin position="1"/>
        <end position="61"/>
    </location>
</feature>
<feature type="compositionally biased region" description="Polar residues" evidence="1">
    <location>
        <begin position="48"/>
        <end position="61"/>
    </location>
</feature>
<feature type="compositionally biased region" description="Low complexity" evidence="1">
    <location>
        <begin position="10"/>
        <end position="25"/>
    </location>
</feature>
<comment type="caution">
    <text evidence="2">The sequence shown here is derived from an EMBL/GenBank/DDBJ whole genome shotgun (WGS) entry which is preliminary data.</text>
</comment>
<reference evidence="2" key="1">
    <citation type="submission" date="2020-03" db="EMBL/GenBank/DDBJ databases">
        <title>Studies in the Genomics of Life Span.</title>
        <authorList>
            <person name="Glass D."/>
        </authorList>
    </citation>
    <scope>NUCLEOTIDE SEQUENCE</scope>
    <source>
        <strain evidence="2">SUZIE</strain>
        <tissue evidence="2">Muscle</tissue>
    </source>
</reference>
<evidence type="ECO:0000256" key="1">
    <source>
        <dbReference type="SAM" id="MobiDB-lite"/>
    </source>
</evidence>
<proteinExistence type="predicted"/>
<name>A0AA41MUC8_SCICA</name>
<accession>A0AA41MUC8</accession>
<protein>
    <submittedName>
        <fullName evidence="2">Radial spoke head protein 6-like protein A</fullName>
    </submittedName>
</protein>
<keyword evidence="3" id="KW-1185">Reference proteome</keyword>
<dbReference type="EMBL" id="JAATJV010317600">
    <property type="protein sequence ID" value="MBZ3878152.1"/>
    <property type="molecule type" value="Genomic_DNA"/>
</dbReference>
<dbReference type="Proteomes" id="UP001166674">
    <property type="component" value="Unassembled WGS sequence"/>
</dbReference>
<sequence length="233" mass="25971">MGDSPPNPEAPSQQQSSSRRSSQVSERQRSREPSQSQAAFPDEAQQVLLGQQRGSRGSRLSQDFRASQINLRWSQGGNLPEDENLPMYQAEEGGMGGMEYQPMSAGFPMEFQTQTYLDESGTQAGEQATSLMQQLQRLQQGQGGFFQQLESPAYPGANVLGQFSMYQRDDPQFMQNIEHGPYLRDDPALQFSPSELGFMNFGTEMPEPEPRELAVQNAKAYLLQTSINCDLSL</sequence>
<organism evidence="2 3">
    <name type="scientific">Sciurus carolinensis</name>
    <name type="common">Eastern gray squirrel</name>
    <dbReference type="NCBI Taxonomy" id="30640"/>
    <lineage>
        <taxon>Eukaryota</taxon>
        <taxon>Metazoa</taxon>
        <taxon>Chordata</taxon>
        <taxon>Craniata</taxon>
        <taxon>Vertebrata</taxon>
        <taxon>Euteleostomi</taxon>
        <taxon>Mammalia</taxon>
        <taxon>Eutheria</taxon>
        <taxon>Euarchontoglires</taxon>
        <taxon>Glires</taxon>
        <taxon>Rodentia</taxon>
        <taxon>Sciuromorpha</taxon>
        <taxon>Sciuridae</taxon>
        <taxon>Sciurinae</taxon>
        <taxon>Sciurini</taxon>
        <taxon>Sciurus</taxon>
    </lineage>
</organism>
<gene>
    <name evidence="2" type="ORF">SUZIE_146510</name>
</gene>
<evidence type="ECO:0000313" key="2">
    <source>
        <dbReference type="EMBL" id="MBZ3878152.1"/>
    </source>
</evidence>
<evidence type="ECO:0000313" key="3">
    <source>
        <dbReference type="Proteomes" id="UP001166674"/>
    </source>
</evidence>
<dbReference type="AlphaFoldDB" id="A0AA41MUC8"/>